<reference evidence="2 3" key="1">
    <citation type="submission" date="2021-03" db="EMBL/GenBank/DDBJ databases">
        <title>Genomic Encyclopedia of Type Strains, Phase IV (KMG-IV): sequencing the most valuable type-strain genomes for metagenomic binning, comparative biology and taxonomic classification.</title>
        <authorList>
            <person name="Goeker M."/>
        </authorList>
    </citation>
    <scope>NUCLEOTIDE SEQUENCE [LARGE SCALE GENOMIC DNA]</scope>
    <source>
        <strain evidence="2 3">DSM 41954</strain>
    </source>
</reference>
<evidence type="ECO:0000313" key="3">
    <source>
        <dbReference type="Proteomes" id="UP000756710"/>
    </source>
</evidence>
<protein>
    <submittedName>
        <fullName evidence="2">Uncharacterized protein</fullName>
    </submittedName>
</protein>
<gene>
    <name evidence="2" type="ORF">J2Z30_005998</name>
</gene>
<keyword evidence="3" id="KW-1185">Reference proteome</keyword>
<feature type="region of interest" description="Disordered" evidence="1">
    <location>
        <begin position="241"/>
        <end position="274"/>
    </location>
</feature>
<dbReference type="Proteomes" id="UP000756710">
    <property type="component" value="Unassembled WGS sequence"/>
</dbReference>
<organism evidence="2 3">
    <name type="scientific">Streptomyces iranensis</name>
    <dbReference type="NCBI Taxonomy" id="576784"/>
    <lineage>
        <taxon>Bacteria</taxon>
        <taxon>Bacillati</taxon>
        <taxon>Actinomycetota</taxon>
        <taxon>Actinomycetes</taxon>
        <taxon>Kitasatosporales</taxon>
        <taxon>Streptomycetaceae</taxon>
        <taxon>Streptomyces</taxon>
        <taxon>Streptomyces violaceusniger group</taxon>
    </lineage>
</organism>
<evidence type="ECO:0000313" key="2">
    <source>
        <dbReference type="EMBL" id="MBP2064972.1"/>
    </source>
</evidence>
<evidence type="ECO:0000256" key="1">
    <source>
        <dbReference type="SAM" id="MobiDB-lite"/>
    </source>
</evidence>
<feature type="compositionally biased region" description="Basic and acidic residues" evidence="1">
    <location>
        <begin position="263"/>
        <end position="274"/>
    </location>
</feature>
<accession>A0ABS4MYZ4</accession>
<dbReference type="EMBL" id="JAGGLR010000017">
    <property type="protein sequence ID" value="MBP2064972.1"/>
    <property type="molecule type" value="Genomic_DNA"/>
</dbReference>
<dbReference type="Gene3D" id="1.10.287.1490">
    <property type="match status" value="1"/>
</dbReference>
<proteinExistence type="predicted"/>
<sequence length="274" mass="29877">MFGIGAVLQAVEGLKKKLDGLQDTLTTVIKQGLDNIKTSIDQIGSAAQRTSDSAGVISRRVDNLHTEIQTLHTDIERLRSSFETTGAAADSRGDDRLLREITDLRATIEGWRADIAEARAIAEANQAQQQPELATPEQTSIGDFEELLDLAAGVAYAEISCHRDTWDFLVAQSSRGEHFRLPGAVREEDCLIDADLSGRTLIAVLDALWHTQRNSDVEPGTRRLAAKVYGRIGDALRKVETDGNIEQGQGDNEQRPPGVTRIVIDDRPPAEASS</sequence>
<dbReference type="RefSeq" id="WP_209468898.1">
    <property type="nucleotide sequence ID" value="NZ_BAABDR010000007.1"/>
</dbReference>
<name>A0ABS4MYZ4_9ACTN</name>
<comment type="caution">
    <text evidence="2">The sequence shown here is derived from an EMBL/GenBank/DDBJ whole genome shotgun (WGS) entry which is preliminary data.</text>
</comment>